<dbReference type="GO" id="GO:0047372">
    <property type="term" value="F:monoacylglycerol lipase activity"/>
    <property type="evidence" value="ECO:0007669"/>
    <property type="project" value="TreeGrafter"/>
</dbReference>
<dbReference type="InterPro" id="IPR007751">
    <property type="entry name" value="DUF676_lipase-like"/>
</dbReference>
<evidence type="ECO:0000256" key="1">
    <source>
        <dbReference type="ARBA" id="ARBA00007920"/>
    </source>
</evidence>
<dbReference type="SUPFAM" id="SSF53474">
    <property type="entry name" value="alpha/beta-Hydrolases"/>
    <property type="match status" value="1"/>
</dbReference>
<dbReference type="InterPro" id="IPR029058">
    <property type="entry name" value="AB_hydrolase_fold"/>
</dbReference>
<dbReference type="InterPro" id="IPR044294">
    <property type="entry name" value="Lipase-like"/>
</dbReference>
<keyword evidence="3" id="KW-0812">Transmembrane</keyword>
<feature type="domain" description="DUF676" evidence="4">
    <location>
        <begin position="15"/>
        <end position="215"/>
    </location>
</feature>
<dbReference type="EMBL" id="LUFC02000257">
    <property type="protein sequence ID" value="KAF4499432.1"/>
    <property type="molecule type" value="Genomic_DNA"/>
</dbReference>
<reference evidence="5" key="1">
    <citation type="submission" date="2020-01" db="EMBL/GenBank/DDBJ databases">
        <title>Identification and distribution of gene clusters putatively required for synthesis of sphingolipid metabolism inhibitors in phylogenetically diverse species of the filamentous fungus Fusarium.</title>
        <authorList>
            <person name="Kim H.-S."/>
            <person name="Busman M."/>
            <person name="Brown D.W."/>
            <person name="Divon H."/>
            <person name="Uhlig S."/>
            <person name="Proctor R.H."/>
        </authorList>
    </citation>
    <scope>NUCLEOTIDE SEQUENCE</scope>
    <source>
        <strain evidence="5">NRRL 31653</strain>
    </source>
</reference>
<dbReference type="GO" id="GO:0005811">
    <property type="term" value="C:lipid droplet"/>
    <property type="evidence" value="ECO:0007669"/>
    <property type="project" value="TreeGrafter"/>
</dbReference>
<dbReference type="Pfam" id="PF05057">
    <property type="entry name" value="DUF676"/>
    <property type="match status" value="1"/>
</dbReference>
<organism evidence="5 6">
    <name type="scientific">Fusarium agapanthi</name>
    <dbReference type="NCBI Taxonomy" id="1803897"/>
    <lineage>
        <taxon>Eukaryota</taxon>
        <taxon>Fungi</taxon>
        <taxon>Dikarya</taxon>
        <taxon>Ascomycota</taxon>
        <taxon>Pezizomycotina</taxon>
        <taxon>Sordariomycetes</taxon>
        <taxon>Hypocreomycetidae</taxon>
        <taxon>Hypocreales</taxon>
        <taxon>Nectriaceae</taxon>
        <taxon>Fusarium</taxon>
        <taxon>Fusarium fujikuroi species complex</taxon>
    </lineage>
</organism>
<dbReference type="PANTHER" id="PTHR12482">
    <property type="entry name" value="LIPASE ROG1-RELATED-RELATED"/>
    <property type="match status" value="1"/>
</dbReference>
<evidence type="ECO:0000256" key="2">
    <source>
        <dbReference type="ARBA" id="ARBA00022963"/>
    </source>
</evidence>
<dbReference type="GO" id="GO:0004622">
    <property type="term" value="F:phosphatidylcholine lysophospholipase activity"/>
    <property type="evidence" value="ECO:0007669"/>
    <property type="project" value="TreeGrafter"/>
</dbReference>
<keyword evidence="6" id="KW-1185">Reference proteome</keyword>
<evidence type="ECO:0000313" key="5">
    <source>
        <dbReference type="EMBL" id="KAF4499432.1"/>
    </source>
</evidence>
<sequence>MLKPVVLEDVAGGSTKATNLCVLVHGLWGNPSHMRNVAKALRDEYSEEELYILPAQENCGNFTYDGIELGGERVCAEIEDKLRSIEEQGGKITKLSIAGYSLGGLVSRYAVGLLYAKGILGDLECMNFTTFASPHLGVRTPLKGWLNNVWNVLGARTLSMSGRQLFTIDKFRDTNRPLLAVLADPDSIFMSGLKKFKRRTLYANIANDRSVLHYTSAITKHDPYTDLGTVNVNYLEGYEGVILDPDSPIALRPKLQRDALLTDYKALKKLIKSIPYTVTVGVIIPIGFAIFLVYSAVQTVQSARRIKAHESGEAGLKIEQYRMPLRIKEIREEVEQAYEVISSSQHQQYLEASDLEDNLAYDVEDRKLLKKGPRMSTPGQPTLALTPDQFEMIENLDAAGWRKFPVHIQKHRHSHAAIVVRMDKKSFADGWVVLKHFAGSEFLM</sequence>
<comment type="caution">
    <text evidence="5">The sequence shown here is derived from an EMBL/GenBank/DDBJ whole genome shotgun (WGS) entry which is preliminary data.</text>
</comment>
<accession>A0A9P5EFP2</accession>
<keyword evidence="2" id="KW-0443">Lipid metabolism</keyword>
<dbReference type="AlphaFoldDB" id="A0A9P5EFP2"/>
<keyword evidence="3" id="KW-0472">Membrane</keyword>
<protein>
    <submittedName>
        <fullName evidence="5">Lipase serine esterase</fullName>
    </submittedName>
</protein>
<dbReference type="GO" id="GO:0016042">
    <property type="term" value="P:lipid catabolic process"/>
    <property type="evidence" value="ECO:0007669"/>
    <property type="project" value="UniProtKB-KW"/>
</dbReference>
<evidence type="ECO:0000256" key="3">
    <source>
        <dbReference type="SAM" id="Phobius"/>
    </source>
</evidence>
<dbReference type="PANTHER" id="PTHR12482:SF65">
    <property type="entry name" value="ESTERASE, PUTATIVE (AFU_ORTHOLOGUE AFUA_3G12320)-RELATED"/>
    <property type="match status" value="1"/>
</dbReference>
<name>A0A9P5EFP2_9HYPO</name>
<dbReference type="OrthoDB" id="273452at2759"/>
<gene>
    <name evidence="5" type="ORF">FAGAP_4390</name>
</gene>
<keyword evidence="2" id="KW-0442">Lipid degradation</keyword>
<proteinExistence type="inferred from homology"/>
<evidence type="ECO:0000259" key="4">
    <source>
        <dbReference type="Pfam" id="PF05057"/>
    </source>
</evidence>
<dbReference type="Proteomes" id="UP000737391">
    <property type="component" value="Unassembled WGS sequence"/>
</dbReference>
<comment type="similarity">
    <text evidence="1">Belongs to the putative lipase ROG1 family.</text>
</comment>
<dbReference type="Gene3D" id="3.40.50.1820">
    <property type="entry name" value="alpha/beta hydrolase"/>
    <property type="match status" value="1"/>
</dbReference>
<evidence type="ECO:0000313" key="6">
    <source>
        <dbReference type="Proteomes" id="UP000737391"/>
    </source>
</evidence>
<keyword evidence="3" id="KW-1133">Transmembrane helix</keyword>
<feature type="transmembrane region" description="Helical" evidence="3">
    <location>
        <begin position="274"/>
        <end position="297"/>
    </location>
</feature>